<sequence>MTPMRIVCPIASKGAGGNWPPAYPLSGPPRDDIASGIRHLIVGEYLTLYRVSGDAIEILRVLHGRRQIGADDLAP</sequence>
<protein>
    <submittedName>
        <fullName evidence="2">Type II toxin-antitoxin system RelE/ParE family toxin</fullName>
    </submittedName>
</protein>
<dbReference type="InterPro" id="IPR035093">
    <property type="entry name" value="RelE/ParE_toxin_dom_sf"/>
</dbReference>
<dbReference type="RefSeq" id="WP_320287791.1">
    <property type="nucleotide sequence ID" value="NZ_JAVIIW010000013.1"/>
</dbReference>
<comment type="caution">
    <text evidence="2">The sequence shown here is derived from an EMBL/GenBank/DDBJ whole genome shotgun (WGS) entry which is preliminary data.</text>
</comment>
<evidence type="ECO:0000313" key="3">
    <source>
        <dbReference type="Proteomes" id="UP001287059"/>
    </source>
</evidence>
<dbReference type="EMBL" id="JAVIIW010000013">
    <property type="protein sequence ID" value="MDX8479457.1"/>
    <property type="molecule type" value="Genomic_DNA"/>
</dbReference>
<accession>A0ABU4XXM3</accession>
<evidence type="ECO:0000313" key="2">
    <source>
        <dbReference type="EMBL" id="MDX8479457.1"/>
    </source>
</evidence>
<dbReference type="Proteomes" id="UP001287059">
    <property type="component" value="Unassembled WGS sequence"/>
</dbReference>
<organism evidence="2 3">
    <name type="scientific">Mesorhizobium album</name>
    <dbReference type="NCBI Taxonomy" id="3072314"/>
    <lineage>
        <taxon>Bacteria</taxon>
        <taxon>Pseudomonadati</taxon>
        <taxon>Pseudomonadota</taxon>
        <taxon>Alphaproteobacteria</taxon>
        <taxon>Hyphomicrobiales</taxon>
        <taxon>Phyllobacteriaceae</taxon>
        <taxon>Mesorhizobium</taxon>
    </lineage>
</organism>
<name>A0ABU4XXM3_9HYPH</name>
<proteinExistence type="predicted"/>
<keyword evidence="3" id="KW-1185">Reference proteome</keyword>
<reference evidence="2 3" key="1">
    <citation type="submission" date="2023-08" db="EMBL/GenBank/DDBJ databases">
        <title>Implementing the SeqCode for naming new Mesorhizobium species isolated from Vachellia karroo root nodules.</title>
        <authorList>
            <person name="Van Lill M."/>
        </authorList>
    </citation>
    <scope>NUCLEOTIDE SEQUENCE [LARGE SCALE GENOMIC DNA]</scope>
    <source>
        <strain evidence="2 3">VK24D</strain>
    </source>
</reference>
<dbReference type="Gene3D" id="3.30.2310.20">
    <property type="entry name" value="RelE-like"/>
    <property type="match status" value="1"/>
</dbReference>
<evidence type="ECO:0000256" key="1">
    <source>
        <dbReference type="ARBA" id="ARBA00022649"/>
    </source>
</evidence>
<dbReference type="Pfam" id="PF05016">
    <property type="entry name" value="ParE_toxin"/>
    <property type="match status" value="1"/>
</dbReference>
<dbReference type="InterPro" id="IPR007712">
    <property type="entry name" value="RelE/ParE_toxin"/>
</dbReference>
<keyword evidence="1" id="KW-1277">Toxin-antitoxin system</keyword>
<gene>
    <name evidence="2" type="ORF">RFN28_13345</name>
</gene>